<evidence type="ECO:0000259" key="1">
    <source>
        <dbReference type="PROSITE" id="PS50994"/>
    </source>
</evidence>
<dbReference type="EMBL" id="DVMY01000048">
    <property type="protein sequence ID" value="HIU37152.1"/>
    <property type="molecule type" value="Genomic_DNA"/>
</dbReference>
<proteinExistence type="predicted"/>
<dbReference type="Proteomes" id="UP000824083">
    <property type="component" value="Unassembled WGS sequence"/>
</dbReference>
<dbReference type="AlphaFoldDB" id="A0A9D1LFV7"/>
<dbReference type="InterPro" id="IPR036397">
    <property type="entry name" value="RNaseH_sf"/>
</dbReference>
<reference evidence="2" key="1">
    <citation type="submission" date="2020-10" db="EMBL/GenBank/DDBJ databases">
        <authorList>
            <person name="Gilroy R."/>
        </authorList>
    </citation>
    <scope>NUCLEOTIDE SEQUENCE</scope>
    <source>
        <strain evidence="2">7463</strain>
    </source>
</reference>
<dbReference type="Pfam" id="PF00665">
    <property type="entry name" value="rve"/>
    <property type="match status" value="1"/>
</dbReference>
<dbReference type="GO" id="GO:0015074">
    <property type="term" value="P:DNA integration"/>
    <property type="evidence" value="ECO:0007669"/>
    <property type="project" value="InterPro"/>
</dbReference>
<dbReference type="PANTHER" id="PTHR46889">
    <property type="entry name" value="TRANSPOSASE INSF FOR INSERTION SEQUENCE IS3B-RELATED"/>
    <property type="match status" value="1"/>
</dbReference>
<dbReference type="InterPro" id="IPR012337">
    <property type="entry name" value="RNaseH-like_sf"/>
</dbReference>
<dbReference type="Pfam" id="PF13333">
    <property type="entry name" value="rve_2"/>
    <property type="match status" value="1"/>
</dbReference>
<dbReference type="NCBIfam" id="NF033516">
    <property type="entry name" value="transpos_IS3"/>
    <property type="match status" value="1"/>
</dbReference>
<dbReference type="GO" id="GO:0003676">
    <property type="term" value="F:nucleic acid binding"/>
    <property type="evidence" value="ECO:0007669"/>
    <property type="project" value="InterPro"/>
</dbReference>
<dbReference type="InterPro" id="IPR050900">
    <property type="entry name" value="Transposase_IS3/IS150/IS904"/>
</dbReference>
<dbReference type="PANTHER" id="PTHR46889:SF4">
    <property type="entry name" value="TRANSPOSASE INSO FOR INSERTION SEQUENCE ELEMENT IS911B-RELATED"/>
    <property type="match status" value="1"/>
</dbReference>
<gene>
    <name evidence="2" type="ORF">IAC56_02625</name>
</gene>
<feature type="domain" description="Integrase catalytic" evidence="1">
    <location>
        <begin position="100"/>
        <end position="278"/>
    </location>
</feature>
<dbReference type="Gene3D" id="3.30.420.10">
    <property type="entry name" value="Ribonuclease H-like superfamily/Ribonuclease H"/>
    <property type="match status" value="1"/>
</dbReference>
<protein>
    <submittedName>
        <fullName evidence="2">IS3 family transposase</fullName>
    </submittedName>
</protein>
<dbReference type="InterPro" id="IPR001584">
    <property type="entry name" value="Integrase_cat-core"/>
</dbReference>
<evidence type="ECO:0000313" key="2">
    <source>
        <dbReference type="EMBL" id="HIU37152.1"/>
    </source>
</evidence>
<evidence type="ECO:0000313" key="3">
    <source>
        <dbReference type="Proteomes" id="UP000824083"/>
    </source>
</evidence>
<dbReference type="SUPFAM" id="SSF53098">
    <property type="entry name" value="Ribonuclease H-like"/>
    <property type="match status" value="1"/>
</dbReference>
<dbReference type="PROSITE" id="PS50994">
    <property type="entry name" value="INTEGRASE"/>
    <property type="match status" value="1"/>
</dbReference>
<sequence length="281" mass="32736">MPVTRACHLLGVSVSGFYAWRNSDKEHRFGVVHTDAFILETLKAEIKTVTKSYVPGVLVCYRLLRQKGISIDIKRLRRLMRAEGLFHRFHRKYVCTTDSEHDLPKALNLLDRRFDEFGINQAWCGDITYIPTAEGWLYLASVIDLGTRRLVGYSFDRRMTKQLVINALKKAYENEQPDAGCIFHSDQGSQYCSQAFQETLQEYQLRSSMSRRAQCWDNAPAEAFWATLKRETLPLNGCFNSREEAKRHVQDWLYYYNGRRPHSKLGMKSPNEYYVQLLNSI</sequence>
<comment type="caution">
    <text evidence="2">The sequence shown here is derived from an EMBL/GenBank/DDBJ whole genome shotgun (WGS) entry which is preliminary data.</text>
</comment>
<dbReference type="InterPro" id="IPR048020">
    <property type="entry name" value="Transpos_IS3"/>
</dbReference>
<accession>A0A9D1LFV7</accession>
<organism evidence="2 3">
    <name type="scientific">Candidatus Aphodousia faecigallinarum</name>
    <dbReference type="NCBI Taxonomy" id="2840677"/>
    <lineage>
        <taxon>Bacteria</taxon>
        <taxon>Pseudomonadati</taxon>
        <taxon>Pseudomonadota</taxon>
        <taxon>Betaproteobacteria</taxon>
        <taxon>Burkholderiales</taxon>
        <taxon>Sutterellaceae</taxon>
        <taxon>Sutterellaceae incertae sedis</taxon>
        <taxon>Candidatus Aphodousia</taxon>
    </lineage>
</organism>
<reference evidence="2" key="2">
    <citation type="journal article" date="2021" name="PeerJ">
        <title>Extensive microbial diversity within the chicken gut microbiome revealed by metagenomics and culture.</title>
        <authorList>
            <person name="Gilroy R."/>
            <person name="Ravi A."/>
            <person name="Getino M."/>
            <person name="Pursley I."/>
            <person name="Horton D.L."/>
            <person name="Alikhan N.F."/>
            <person name="Baker D."/>
            <person name="Gharbi K."/>
            <person name="Hall N."/>
            <person name="Watson M."/>
            <person name="Adriaenssens E.M."/>
            <person name="Foster-Nyarko E."/>
            <person name="Jarju S."/>
            <person name="Secka A."/>
            <person name="Antonio M."/>
            <person name="Oren A."/>
            <person name="Chaudhuri R.R."/>
            <person name="La Ragione R."/>
            <person name="Hildebrand F."/>
            <person name="Pallen M.J."/>
        </authorList>
    </citation>
    <scope>NUCLEOTIDE SEQUENCE</scope>
    <source>
        <strain evidence="2">7463</strain>
    </source>
</reference>
<name>A0A9D1LFV7_9BURK</name>